<evidence type="ECO:0000313" key="1">
    <source>
        <dbReference type="EMBL" id="SUX46038.1"/>
    </source>
</evidence>
<dbReference type="AlphaFoldDB" id="A0A381FHU4"/>
<gene>
    <name evidence="1" type="ORF">NCTC13532_01566</name>
</gene>
<sequence length="134" mass="16069">MEYSYPSIIINNTLKKEISSYKEDLRRMQAEESNNICLFFSKRNDSIFIEIGDYKPNLRVLHMKGVEMIKKDTVYLFVDDEHMNINNFYNNKSAERVKIIHTLKPSFDHYDPHFRCLYSDKKNINILSYNNKCK</sequence>
<organism evidence="1 2">
    <name type="scientific">Chryseobacterium indoltheticum</name>
    <dbReference type="NCBI Taxonomy" id="254"/>
    <lineage>
        <taxon>Bacteria</taxon>
        <taxon>Pseudomonadati</taxon>
        <taxon>Bacteroidota</taxon>
        <taxon>Flavobacteriia</taxon>
        <taxon>Flavobacteriales</taxon>
        <taxon>Weeksellaceae</taxon>
        <taxon>Chryseobacterium group</taxon>
        <taxon>Chryseobacterium</taxon>
    </lineage>
</organism>
<protein>
    <submittedName>
        <fullName evidence="1">Uncharacterized protein</fullName>
    </submittedName>
</protein>
<accession>A0A381FHU4</accession>
<dbReference type="EMBL" id="UFVR01000004">
    <property type="protein sequence ID" value="SUX46038.1"/>
    <property type="molecule type" value="Genomic_DNA"/>
</dbReference>
<name>A0A381FHU4_9FLAO</name>
<evidence type="ECO:0000313" key="2">
    <source>
        <dbReference type="Proteomes" id="UP000254282"/>
    </source>
</evidence>
<proteinExistence type="predicted"/>
<dbReference type="Proteomes" id="UP000254282">
    <property type="component" value="Unassembled WGS sequence"/>
</dbReference>
<reference evidence="1 2" key="1">
    <citation type="submission" date="2018-06" db="EMBL/GenBank/DDBJ databases">
        <authorList>
            <consortium name="Pathogen Informatics"/>
            <person name="Doyle S."/>
        </authorList>
    </citation>
    <scope>NUCLEOTIDE SEQUENCE [LARGE SCALE GENOMIC DNA]</scope>
    <source>
        <strain evidence="1 2">NCTC13532</strain>
    </source>
</reference>